<evidence type="ECO:0000313" key="11">
    <source>
        <dbReference type="Proteomes" id="UP000594342"/>
    </source>
</evidence>
<dbReference type="Proteomes" id="UP000594342">
    <property type="component" value="Unassembled WGS sequence"/>
</dbReference>
<evidence type="ECO:0000256" key="3">
    <source>
        <dbReference type="ARBA" id="ARBA00022491"/>
    </source>
</evidence>
<dbReference type="InterPro" id="IPR023801">
    <property type="entry name" value="His_deacetylse_dom"/>
</dbReference>
<accession>A0A5K0U7B2</accession>
<evidence type="ECO:0000256" key="7">
    <source>
        <dbReference type="ARBA" id="ARBA00023163"/>
    </source>
</evidence>
<dbReference type="GO" id="GO:0141221">
    <property type="term" value="F:histone deacetylase activity, hydrolytic mechanism"/>
    <property type="evidence" value="ECO:0007669"/>
    <property type="project" value="UniProtKB-EC"/>
</dbReference>
<proteinExistence type="inferred from homology"/>
<keyword evidence="3" id="KW-0678">Repressor</keyword>
<dbReference type="InterPro" id="IPR037138">
    <property type="entry name" value="His_deacetylse_dom_sf"/>
</dbReference>
<dbReference type="InterPro" id="IPR023696">
    <property type="entry name" value="Ureohydrolase_dom_sf"/>
</dbReference>
<evidence type="ECO:0000256" key="6">
    <source>
        <dbReference type="ARBA" id="ARBA00023015"/>
    </source>
</evidence>
<keyword evidence="5" id="KW-0156">Chromatin regulator</keyword>
<evidence type="ECO:0000256" key="1">
    <source>
        <dbReference type="ARBA" id="ARBA00007738"/>
    </source>
</evidence>
<evidence type="ECO:0000256" key="5">
    <source>
        <dbReference type="ARBA" id="ARBA00022853"/>
    </source>
</evidence>
<dbReference type="EMBL" id="UPSH01000001">
    <property type="protein sequence ID" value="VBB17839.1"/>
    <property type="molecule type" value="Genomic_DNA"/>
</dbReference>
<keyword evidence="6" id="KW-0805">Transcription regulation</keyword>
<evidence type="ECO:0000256" key="4">
    <source>
        <dbReference type="ARBA" id="ARBA00022801"/>
    </source>
</evidence>
<dbReference type="SUPFAM" id="SSF52768">
    <property type="entry name" value="Arginase/deacetylase"/>
    <property type="match status" value="1"/>
</dbReference>
<evidence type="ECO:0000256" key="8">
    <source>
        <dbReference type="SAM" id="MobiDB-lite"/>
    </source>
</evidence>
<evidence type="ECO:0000259" key="9">
    <source>
        <dbReference type="Pfam" id="PF00850"/>
    </source>
</evidence>
<dbReference type="PRINTS" id="PR01270">
    <property type="entry name" value="HDASUPER"/>
</dbReference>
<protein>
    <recommendedName>
        <fullName evidence="2">histone deacetylase</fullName>
        <ecNumber evidence="2">3.5.1.98</ecNumber>
    </recommendedName>
</protein>
<keyword evidence="4" id="KW-0378">Hydrolase</keyword>
<reference evidence="10 11" key="1">
    <citation type="submission" date="2018-10" db="EMBL/GenBank/DDBJ databases">
        <authorList>
            <consortium name="IHU Genomes"/>
        </authorList>
    </citation>
    <scope>NUCLEOTIDE SEQUENCE [LARGE SCALE GENOMIC DNA]</scope>
    <source>
        <strain evidence="10 11">A1</strain>
    </source>
</reference>
<evidence type="ECO:0000313" key="10">
    <source>
        <dbReference type="EMBL" id="VBB17839.1"/>
    </source>
</evidence>
<sequence>MSNTETTPSSGVNINAGVSSNTNAPVNSQKQLDVGSTLIKNLLTKIKQKKYINPIAYVDDPLCDGHKLTTKDHQESPDRTKIIRTAIQKYGIDKMLIRSGSITIRLSDLHEAHDKDYIELLTHCGRINKPIEVPKPSTEVSMTDIGSFHAVLGAASSVMGGVDTVCGDFRAESKDYRYVSKRIRKVFCNVRPPGHHAHHDHGAGFCFVNNVAVGVKFAMNKYPSFIKKVLIFDWDLHHGDGTEDIFKDNPNIMYVSFHRGGNRDGTDTDDENAFYPFTGTTHINKHGNVINFPIGKNESVESYMKKFREEFLPRAYAFKPDLVMLSAGFDSHKDDLYHALPLDYSHFREMTIELMKLADKCSSGRLVSCLEGGYTLNVLYKCVAVHVLTMIDGYD</sequence>
<feature type="domain" description="Histone deacetylase" evidence="9">
    <location>
        <begin position="73"/>
        <end position="389"/>
    </location>
</feature>
<dbReference type="EC" id="3.5.1.98" evidence="2"/>
<organism evidence="10 11">
    <name type="scientific">Yasminevirus sp. GU-2018</name>
    <dbReference type="NCBI Taxonomy" id="2420051"/>
    <lineage>
        <taxon>Viruses</taxon>
        <taxon>Varidnaviria</taxon>
        <taxon>Bamfordvirae</taxon>
        <taxon>Nucleocytoviricota</taxon>
        <taxon>Megaviricetes</taxon>
        <taxon>Imitervirales</taxon>
        <taxon>Mimiviridae</taxon>
        <taxon>Klosneuvirinae</taxon>
        <taxon>Yasminevirus</taxon>
        <taxon>Yasminevirus saudimassiliense</taxon>
    </lineage>
</organism>
<gene>
    <name evidence="10" type="ORF">YASMINEVIRUS_302</name>
</gene>
<dbReference type="GO" id="GO:0040029">
    <property type="term" value="P:epigenetic regulation of gene expression"/>
    <property type="evidence" value="ECO:0007669"/>
    <property type="project" value="TreeGrafter"/>
</dbReference>
<name>A0A5K0U7B2_9VIRU</name>
<dbReference type="InterPro" id="IPR000286">
    <property type="entry name" value="HDACs"/>
</dbReference>
<evidence type="ECO:0000256" key="2">
    <source>
        <dbReference type="ARBA" id="ARBA00012111"/>
    </source>
</evidence>
<feature type="region of interest" description="Disordered" evidence="8">
    <location>
        <begin position="1"/>
        <end position="27"/>
    </location>
</feature>
<keyword evidence="7" id="KW-0804">Transcription</keyword>
<dbReference type="Pfam" id="PF00850">
    <property type="entry name" value="Hist_deacetyl"/>
    <property type="match status" value="1"/>
</dbReference>
<comment type="similarity">
    <text evidence="1">Belongs to the histone deacetylase family. HD type 2 subfamily.</text>
</comment>
<dbReference type="PANTHER" id="PTHR10625">
    <property type="entry name" value="HISTONE DEACETYLASE HDAC1-RELATED"/>
    <property type="match status" value="1"/>
</dbReference>
<keyword evidence="11" id="KW-1185">Reference proteome</keyword>
<dbReference type="Gene3D" id="3.40.800.20">
    <property type="entry name" value="Histone deacetylase domain"/>
    <property type="match status" value="1"/>
</dbReference>
<dbReference type="PANTHER" id="PTHR10625:SF5">
    <property type="entry name" value="HISTONE DEACETYLASE"/>
    <property type="match status" value="1"/>
</dbReference>
<comment type="caution">
    <text evidence="10">The sequence shown here is derived from an EMBL/GenBank/DDBJ whole genome shotgun (WGS) entry which is preliminary data.</text>
</comment>